<sequence length="34" mass="3955">MTWSMEIAKLLLDSCCFVKLRLYSCGSTKSNYFD</sequence>
<reference evidence="1" key="1">
    <citation type="submission" date="2014-09" db="EMBL/GenBank/DDBJ databases">
        <authorList>
            <person name="Magalhaes I.L.F."/>
            <person name="Oliveira U."/>
            <person name="Santos F.R."/>
            <person name="Vidigal T.H.D.A."/>
            <person name="Brescovit A.D."/>
            <person name="Santos A.J."/>
        </authorList>
    </citation>
    <scope>NUCLEOTIDE SEQUENCE</scope>
    <source>
        <tissue evidence="1">Shoot tissue taken approximately 20 cm above the soil surface</tissue>
    </source>
</reference>
<name>A0A0A9AS51_ARUDO</name>
<accession>A0A0A9AS51</accession>
<proteinExistence type="predicted"/>
<reference evidence="1" key="2">
    <citation type="journal article" date="2015" name="Data Brief">
        <title>Shoot transcriptome of the giant reed, Arundo donax.</title>
        <authorList>
            <person name="Barrero R.A."/>
            <person name="Guerrero F.D."/>
            <person name="Moolhuijzen P."/>
            <person name="Goolsby J.A."/>
            <person name="Tidwell J."/>
            <person name="Bellgard S.E."/>
            <person name="Bellgard M.I."/>
        </authorList>
    </citation>
    <scope>NUCLEOTIDE SEQUENCE</scope>
    <source>
        <tissue evidence="1">Shoot tissue taken approximately 20 cm above the soil surface</tissue>
    </source>
</reference>
<evidence type="ECO:0000313" key="1">
    <source>
        <dbReference type="EMBL" id="JAD52678.1"/>
    </source>
</evidence>
<protein>
    <submittedName>
        <fullName evidence="1">Uncharacterized protein</fullName>
    </submittedName>
</protein>
<dbReference type="AlphaFoldDB" id="A0A0A9AS51"/>
<organism evidence="1">
    <name type="scientific">Arundo donax</name>
    <name type="common">Giant reed</name>
    <name type="synonym">Donax arundinaceus</name>
    <dbReference type="NCBI Taxonomy" id="35708"/>
    <lineage>
        <taxon>Eukaryota</taxon>
        <taxon>Viridiplantae</taxon>
        <taxon>Streptophyta</taxon>
        <taxon>Embryophyta</taxon>
        <taxon>Tracheophyta</taxon>
        <taxon>Spermatophyta</taxon>
        <taxon>Magnoliopsida</taxon>
        <taxon>Liliopsida</taxon>
        <taxon>Poales</taxon>
        <taxon>Poaceae</taxon>
        <taxon>PACMAD clade</taxon>
        <taxon>Arundinoideae</taxon>
        <taxon>Arundineae</taxon>
        <taxon>Arundo</taxon>
    </lineage>
</organism>
<dbReference type="EMBL" id="GBRH01245217">
    <property type="protein sequence ID" value="JAD52678.1"/>
    <property type="molecule type" value="Transcribed_RNA"/>
</dbReference>